<dbReference type="PANTHER" id="PTHR10744:SF1">
    <property type="entry name" value="SMALL RIBOSOMAL SUBUNIT PROTEIN US17M"/>
    <property type="match status" value="1"/>
</dbReference>
<dbReference type="EMBL" id="FP565575">
    <property type="protein sequence ID" value="CBE67624.1"/>
    <property type="molecule type" value="Genomic_DNA"/>
</dbReference>
<dbReference type="GO" id="GO:0022627">
    <property type="term" value="C:cytosolic small ribosomal subunit"/>
    <property type="evidence" value="ECO:0007669"/>
    <property type="project" value="UniProtKB-UniRule"/>
</dbReference>
<dbReference type="InterPro" id="IPR019984">
    <property type="entry name" value="Ribosomal_uS17_bact/chlr"/>
</dbReference>
<dbReference type="eggNOG" id="COG0186">
    <property type="taxonomic scope" value="Bacteria"/>
</dbReference>
<evidence type="ECO:0000313" key="8">
    <source>
        <dbReference type="EMBL" id="CBE67624.1"/>
    </source>
</evidence>
<dbReference type="SUPFAM" id="SSF50249">
    <property type="entry name" value="Nucleic acid-binding proteins"/>
    <property type="match status" value="1"/>
</dbReference>
<dbReference type="PANTHER" id="PTHR10744">
    <property type="entry name" value="40S RIBOSOMAL PROTEIN S11 FAMILY MEMBER"/>
    <property type="match status" value="1"/>
</dbReference>
<dbReference type="NCBIfam" id="NF004123">
    <property type="entry name" value="PRK05610.1"/>
    <property type="match status" value="1"/>
</dbReference>
<evidence type="ECO:0000256" key="5">
    <source>
        <dbReference type="ARBA" id="ARBA00023274"/>
    </source>
</evidence>
<dbReference type="HAMAP" id="MF_01345_B">
    <property type="entry name" value="Ribosomal_uS17_B"/>
    <property type="match status" value="1"/>
</dbReference>
<evidence type="ECO:0000256" key="2">
    <source>
        <dbReference type="ARBA" id="ARBA00022730"/>
    </source>
</evidence>
<dbReference type="STRING" id="671143.DAMO_0548"/>
<proteinExistence type="inferred from homology"/>
<keyword evidence="4 6" id="KW-0689">Ribosomal protein</keyword>
<dbReference type="HOGENOM" id="CLU_073626_1_0_0"/>
<dbReference type="Gene3D" id="2.40.50.140">
    <property type="entry name" value="Nucleic acid-binding proteins"/>
    <property type="match status" value="1"/>
</dbReference>
<dbReference type="PROSITE" id="PS00056">
    <property type="entry name" value="RIBOSOMAL_S17"/>
    <property type="match status" value="1"/>
</dbReference>
<keyword evidence="2 6" id="KW-0699">rRNA-binding</keyword>
<keyword evidence="3 6" id="KW-0694">RNA-binding</keyword>
<keyword evidence="5 6" id="KW-0687">Ribonucleoprotein</keyword>
<dbReference type="KEGG" id="mox:DAMO_0548"/>
<dbReference type="Proteomes" id="UP000006898">
    <property type="component" value="Chromosome"/>
</dbReference>
<dbReference type="InterPro" id="IPR000266">
    <property type="entry name" value="Ribosomal_uS17"/>
</dbReference>
<dbReference type="NCBIfam" id="TIGR03635">
    <property type="entry name" value="uS17_bact"/>
    <property type="match status" value="1"/>
</dbReference>
<evidence type="ECO:0000256" key="6">
    <source>
        <dbReference type="HAMAP-Rule" id="MF_01345"/>
    </source>
</evidence>
<dbReference type="InterPro" id="IPR019979">
    <property type="entry name" value="Ribosomal_uS17_CS"/>
</dbReference>
<dbReference type="PATRIC" id="fig|671143.5.peg.472"/>
<name>D5MKH7_METO1</name>
<comment type="function">
    <text evidence="6">One of the primary rRNA binding proteins, it binds specifically to the 5'-end of 16S ribosomal RNA.</text>
</comment>
<dbReference type="GO" id="GO:0019843">
    <property type="term" value="F:rRNA binding"/>
    <property type="evidence" value="ECO:0007669"/>
    <property type="project" value="UniProtKB-UniRule"/>
</dbReference>
<gene>
    <name evidence="6 8" type="primary">rpsQ</name>
    <name evidence="8" type="ORF">DAMO_0548</name>
</gene>
<dbReference type="GO" id="GO:0003735">
    <property type="term" value="F:structural constituent of ribosome"/>
    <property type="evidence" value="ECO:0007669"/>
    <property type="project" value="UniProtKB-UniRule"/>
</dbReference>
<comment type="similarity">
    <text evidence="1 6 7">Belongs to the universal ribosomal protein uS17 family.</text>
</comment>
<sequence>MTEPKKRGRRKSLVGVVVSNKMQKTVVVMVERLVRHEAYGKMVRCRTKMKAHDEDNRCGMGDKVAIEEARPLSKEKHWRVTEILQKATV</sequence>
<dbReference type="GO" id="GO:0006412">
    <property type="term" value="P:translation"/>
    <property type="evidence" value="ECO:0007669"/>
    <property type="project" value="UniProtKB-UniRule"/>
</dbReference>
<dbReference type="Pfam" id="PF00366">
    <property type="entry name" value="Ribosomal_S17"/>
    <property type="match status" value="1"/>
</dbReference>
<reference evidence="8 9" key="1">
    <citation type="journal article" date="2010" name="Nature">
        <title>Nitrite-driven anaerobic methane oxidation by oxygenic bacteria.</title>
        <authorList>
            <person name="Ettwig K.F."/>
            <person name="Butler M.K."/>
            <person name="Le Paslier D."/>
            <person name="Pelletier E."/>
            <person name="Mangenot S."/>
            <person name="Kuypers M.M.M."/>
            <person name="Schreiber F."/>
            <person name="Dutilh B.E."/>
            <person name="Zedelius J."/>
            <person name="de Beer D."/>
            <person name="Gloerich J."/>
            <person name="Wessels H.J.C.T."/>
            <person name="van Allen T."/>
            <person name="Luesken F."/>
            <person name="Wu M."/>
            <person name="van de Pas-Schoonen K.T."/>
            <person name="Op den Camp H.J.M."/>
            <person name="Janssen-Megens E.M."/>
            <person name="Francoijs K-J."/>
            <person name="Stunnenberg H."/>
            <person name="Weissenbach J."/>
            <person name="Jetten M.S.M."/>
            <person name="Strous M."/>
        </authorList>
    </citation>
    <scope>NUCLEOTIDE SEQUENCE [LARGE SCALE GENOMIC DNA]</scope>
</reference>
<dbReference type="AlphaFoldDB" id="D5MKH7"/>
<accession>D5MKH7</accession>
<dbReference type="CDD" id="cd00364">
    <property type="entry name" value="Ribosomal_uS17"/>
    <property type="match status" value="1"/>
</dbReference>
<evidence type="ECO:0000256" key="4">
    <source>
        <dbReference type="ARBA" id="ARBA00022980"/>
    </source>
</evidence>
<evidence type="ECO:0000256" key="1">
    <source>
        <dbReference type="ARBA" id="ARBA00010254"/>
    </source>
</evidence>
<evidence type="ECO:0000313" key="9">
    <source>
        <dbReference type="Proteomes" id="UP000006898"/>
    </source>
</evidence>
<evidence type="ECO:0000256" key="7">
    <source>
        <dbReference type="RuleBase" id="RU003872"/>
    </source>
</evidence>
<dbReference type="PRINTS" id="PR00973">
    <property type="entry name" value="RIBOSOMALS17"/>
</dbReference>
<organism evidence="8 9">
    <name type="scientific">Methylomirabilis oxygeniifera</name>
    <dbReference type="NCBI Taxonomy" id="671143"/>
    <lineage>
        <taxon>Bacteria</taxon>
        <taxon>Candidatus Methylomirabilota</taxon>
        <taxon>Candidatus Methylomirabilia</taxon>
        <taxon>Candidatus Methylomirabilales</taxon>
        <taxon>Candidatus Methylomirabilaceae</taxon>
        <taxon>Candidatus Methylomirabilis</taxon>
    </lineage>
</organism>
<evidence type="ECO:0000256" key="3">
    <source>
        <dbReference type="ARBA" id="ARBA00022884"/>
    </source>
</evidence>
<dbReference type="InterPro" id="IPR012340">
    <property type="entry name" value="NA-bd_OB-fold"/>
</dbReference>
<protein>
    <recommendedName>
        <fullName evidence="6">Small ribosomal subunit protein uS17</fullName>
    </recommendedName>
</protein>
<comment type="subunit">
    <text evidence="6">Part of the 30S ribosomal subunit.</text>
</comment>